<evidence type="ECO:0000256" key="1">
    <source>
        <dbReference type="ARBA" id="ARBA00008270"/>
    </source>
</evidence>
<comment type="caution">
    <text evidence="3">The sequence shown here is derived from an EMBL/GenBank/DDBJ whole genome shotgun (WGS) entry which is preliminary data.</text>
</comment>
<dbReference type="PIRSF" id="PIRSF016184">
    <property type="entry name" value="PhzC_PhzF"/>
    <property type="match status" value="1"/>
</dbReference>
<dbReference type="Proteomes" id="UP001172083">
    <property type="component" value="Unassembled WGS sequence"/>
</dbReference>
<dbReference type="PANTHER" id="PTHR13774">
    <property type="entry name" value="PHENAZINE BIOSYNTHESIS PROTEIN"/>
    <property type="match status" value="1"/>
</dbReference>
<dbReference type="Gene3D" id="3.10.310.10">
    <property type="entry name" value="Diaminopimelate Epimerase, Chain A, domain 1"/>
    <property type="match status" value="2"/>
</dbReference>
<protein>
    <submittedName>
        <fullName evidence="3">PhzF family phenazine biosynthesis protein</fullName>
    </submittedName>
</protein>
<evidence type="ECO:0000313" key="3">
    <source>
        <dbReference type="EMBL" id="MDN5215853.1"/>
    </source>
</evidence>
<evidence type="ECO:0000313" key="4">
    <source>
        <dbReference type="Proteomes" id="UP001172083"/>
    </source>
</evidence>
<proteinExistence type="inferred from homology"/>
<evidence type="ECO:0000256" key="2">
    <source>
        <dbReference type="ARBA" id="ARBA00023235"/>
    </source>
</evidence>
<dbReference type="NCBIfam" id="TIGR00654">
    <property type="entry name" value="PhzF_family"/>
    <property type="match status" value="1"/>
</dbReference>
<keyword evidence="2" id="KW-0413">Isomerase</keyword>
<dbReference type="EMBL" id="JAUJEB010000007">
    <property type="protein sequence ID" value="MDN5215853.1"/>
    <property type="molecule type" value="Genomic_DNA"/>
</dbReference>
<sequence>MKILFYQIDAFTDRVFGGNPAAVCPLNEWLPDGIMQKIAFEFNQAETAFFVKSESGYEIRWFMPNDEIDLCGHATLASAYTIFNYLDHPSHEITFSSQSGPLKAVMQKEGMISLDFPSRPPEPIAVPEEILAAFKQAPLTAAAARDLILLFENEKQILDADPKLDLLKALPYLGVAVTARGEEVDFVSRVFDANCPIPEDPVTGSTHASLVPFWAEKLGKTDFHARQLSARGGDLFCRLQGERVIISGHAVPFMKGEINIDF</sequence>
<accession>A0ABT8LHW4</accession>
<reference evidence="3" key="1">
    <citation type="submission" date="2023-06" db="EMBL/GenBank/DDBJ databases">
        <title>Genomic of Agaribacillus aureum.</title>
        <authorList>
            <person name="Wang G."/>
        </authorList>
    </citation>
    <scope>NUCLEOTIDE SEQUENCE</scope>
    <source>
        <strain evidence="3">BMA12</strain>
    </source>
</reference>
<dbReference type="InterPro" id="IPR003719">
    <property type="entry name" value="Phenazine_PhzF-like"/>
</dbReference>
<dbReference type="PANTHER" id="PTHR13774:SF17">
    <property type="entry name" value="PHENAZINE BIOSYNTHESIS-LIKE DOMAIN-CONTAINING PROTEIN"/>
    <property type="match status" value="1"/>
</dbReference>
<organism evidence="3 4">
    <name type="scientific">Agaribacillus aureus</name>
    <dbReference type="NCBI Taxonomy" id="3051825"/>
    <lineage>
        <taxon>Bacteria</taxon>
        <taxon>Pseudomonadati</taxon>
        <taxon>Bacteroidota</taxon>
        <taxon>Cytophagia</taxon>
        <taxon>Cytophagales</taxon>
        <taxon>Splendidivirgaceae</taxon>
        <taxon>Agaribacillus</taxon>
    </lineage>
</organism>
<dbReference type="RefSeq" id="WP_346761190.1">
    <property type="nucleotide sequence ID" value="NZ_JAUJEB010000007.1"/>
</dbReference>
<dbReference type="SUPFAM" id="SSF54506">
    <property type="entry name" value="Diaminopimelate epimerase-like"/>
    <property type="match status" value="1"/>
</dbReference>
<dbReference type="Pfam" id="PF02567">
    <property type="entry name" value="PhzC-PhzF"/>
    <property type="match status" value="1"/>
</dbReference>
<name>A0ABT8LHW4_9BACT</name>
<gene>
    <name evidence="3" type="ORF">QQ020_27490</name>
</gene>
<comment type="similarity">
    <text evidence="1">Belongs to the PhzF family.</text>
</comment>
<keyword evidence="4" id="KW-1185">Reference proteome</keyword>